<evidence type="ECO:0000256" key="2">
    <source>
        <dbReference type="ARBA" id="ARBA00002631"/>
    </source>
</evidence>
<evidence type="ECO:0000256" key="8">
    <source>
        <dbReference type="HAMAP-Rule" id="MF_00148"/>
    </source>
</evidence>
<proteinExistence type="inferred from homology"/>
<dbReference type="PROSITE" id="PS00130">
    <property type="entry name" value="U_DNA_GLYCOSYLASE"/>
    <property type="match status" value="1"/>
</dbReference>
<dbReference type="NCBIfam" id="NF003588">
    <property type="entry name" value="PRK05254.1-1"/>
    <property type="match status" value="1"/>
</dbReference>
<evidence type="ECO:0000256" key="4">
    <source>
        <dbReference type="ARBA" id="ARBA00012030"/>
    </source>
</evidence>
<gene>
    <name evidence="8" type="primary">ung</name>
    <name evidence="12" type="ORF">COV02_02710</name>
</gene>
<dbReference type="EMBL" id="PFER01000039">
    <property type="protein sequence ID" value="PJE73434.1"/>
    <property type="molecule type" value="Genomic_DNA"/>
</dbReference>
<dbReference type="InterPro" id="IPR018085">
    <property type="entry name" value="Ura-DNA_Glyclase_AS"/>
</dbReference>
<dbReference type="InterPro" id="IPR002043">
    <property type="entry name" value="UDG_fam1"/>
</dbReference>
<evidence type="ECO:0000256" key="1">
    <source>
        <dbReference type="ARBA" id="ARBA00001400"/>
    </source>
</evidence>
<dbReference type="NCBIfam" id="TIGR00628">
    <property type="entry name" value="ung"/>
    <property type="match status" value="1"/>
</dbReference>
<evidence type="ECO:0000256" key="7">
    <source>
        <dbReference type="ARBA" id="ARBA00023204"/>
    </source>
</evidence>
<keyword evidence="5 8" id="KW-0227">DNA damage</keyword>
<dbReference type="InterPro" id="IPR005122">
    <property type="entry name" value="Uracil-DNA_glycosylase-like"/>
</dbReference>
<comment type="similarity">
    <text evidence="3 8 10">Belongs to the uracil-DNA glycosylase (UDG) superfamily. UNG family.</text>
</comment>
<evidence type="ECO:0000256" key="10">
    <source>
        <dbReference type="RuleBase" id="RU003780"/>
    </source>
</evidence>
<sequence length="238" mass="26752">MEKQENKLSPQIEESWKKVLSEEFGAEYMKELKKKLAEELKSGVIVYPSPQQIFNAFNLTPFDKVKVVILGQDPYHGQGQAHGLSFSVPSGVKPPPSLINIFKEIESDLGIKKSKDCPWIRQNGNLEGWAKQGVLLLNAILTVRANSPASHRDLGWEKLTDAAIKALSDKGKHIVFLLWGKFAQEKESLIDASKHLILKAPHPSPFSANSGFFGCKHFSKTNDYLLQTRQKPVEWMDN</sequence>
<reference evidence="13" key="1">
    <citation type="submission" date="2017-09" db="EMBL/GenBank/DDBJ databases">
        <title>Depth-based differentiation of microbial function through sediment-hosted aquifers and enrichment of novel symbionts in the deep terrestrial subsurface.</title>
        <authorList>
            <person name="Probst A.J."/>
            <person name="Ladd B."/>
            <person name="Jarett J.K."/>
            <person name="Geller-Mcgrath D.E."/>
            <person name="Sieber C.M.K."/>
            <person name="Emerson J.B."/>
            <person name="Anantharaman K."/>
            <person name="Thomas B.C."/>
            <person name="Malmstrom R."/>
            <person name="Stieglmeier M."/>
            <person name="Klingl A."/>
            <person name="Woyke T."/>
            <person name="Ryan C.M."/>
            <person name="Banfield J.F."/>
        </authorList>
    </citation>
    <scope>NUCLEOTIDE SEQUENCE [LARGE SCALE GENOMIC DNA]</scope>
</reference>
<dbReference type="SMART" id="SM00986">
    <property type="entry name" value="UDG"/>
    <property type="match status" value="1"/>
</dbReference>
<evidence type="ECO:0000256" key="5">
    <source>
        <dbReference type="ARBA" id="ARBA00022763"/>
    </source>
</evidence>
<organism evidence="12 13">
    <name type="scientific">Candidatus Terrybacteria bacterium CG10_big_fil_rev_8_21_14_0_10_41_10</name>
    <dbReference type="NCBI Taxonomy" id="1975026"/>
    <lineage>
        <taxon>Bacteria</taxon>
        <taxon>Candidatus Terryibacteriota</taxon>
    </lineage>
</organism>
<feature type="active site" description="Proton acceptor" evidence="8 9">
    <location>
        <position position="73"/>
    </location>
</feature>
<evidence type="ECO:0000259" key="11">
    <source>
        <dbReference type="SMART" id="SM00986"/>
    </source>
</evidence>
<evidence type="ECO:0000256" key="3">
    <source>
        <dbReference type="ARBA" id="ARBA00008184"/>
    </source>
</evidence>
<dbReference type="SUPFAM" id="SSF52141">
    <property type="entry name" value="Uracil-DNA glycosylase-like"/>
    <property type="match status" value="1"/>
</dbReference>
<dbReference type="NCBIfam" id="NF003592">
    <property type="entry name" value="PRK05254.1-5"/>
    <property type="match status" value="1"/>
</dbReference>
<dbReference type="PANTHER" id="PTHR11264">
    <property type="entry name" value="URACIL-DNA GLYCOSYLASE"/>
    <property type="match status" value="1"/>
</dbReference>
<dbReference type="GO" id="GO:0004844">
    <property type="term" value="F:uracil DNA N-glycosylase activity"/>
    <property type="evidence" value="ECO:0007669"/>
    <property type="project" value="UniProtKB-UniRule"/>
</dbReference>
<dbReference type="Proteomes" id="UP000230959">
    <property type="component" value="Unassembled WGS sequence"/>
</dbReference>
<evidence type="ECO:0000256" key="6">
    <source>
        <dbReference type="ARBA" id="ARBA00022801"/>
    </source>
</evidence>
<keyword evidence="6 8" id="KW-0378">Hydrolase</keyword>
<dbReference type="EC" id="3.2.2.27" evidence="4 8"/>
<dbReference type="NCBIfam" id="NF003589">
    <property type="entry name" value="PRK05254.1-2"/>
    <property type="match status" value="1"/>
</dbReference>
<evidence type="ECO:0000256" key="9">
    <source>
        <dbReference type="PROSITE-ProRule" id="PRU10072"/>
    </source>
</evidence>
<dbReference type="GO" id="GO:0005737">
    <property type="term" value="C:cytoplasm"/>
    <property type="evidence" value="ECO:0007669"/>
    <property type="project" value="UniProtKB-SubCell"/>
</dbReference>
<dbReference type="AlphaFoldDB" id="A0A2M8L9Z8"/>
<dbReference type="FunFam" id="3.40.470.10:FF:000001">
    <property type="entry name" value="Uracil-DNA glycosylase"/>
    <property type="match status" value="1"/>
</dbReference>
<dbReference type="Gene3D" id="3.40.470.10">
    <property type="entry name" value="Uracil-DNA glycosylase-like domain"/>
    <property type="match status" value="1"/>
</dbReference>
<dbReference type="GO" id="GO:0097510">
    <property type="term" value="P:base-excision repair, AP site formation via deaminated base removal"/>
    <property type="evidence" value="ECO:0007669"/>
    <property type="project" value="TreeGrafter"/>
</dbReference>
<feature type="domain" description="Uracil-DNA glycosylase-like" evidence="11">
    <location>
        <begin position="58"/>
        <end position="225"/>
    </location>
</feature>
<protein>
    <recommendedName>
        <fullName evidence="4 8">Uracil-DNA glycosylase</fullName>
        <shortName evidence="8">UDG</shortName>
        <ecNumber evidence="4 8">3.2.2.27</ecNumber>
    </recommendedName>
</protein>
<comment type="caution">
    <text evidence="12">The sequence shown here is derived from an EMBL/GenBank/DDBJ whole genome shotgun (WGS) entry which is preliminary data.</text>
</comment>
<comment type="function">
    <text evidence="2 8 10">Excises uracil residues from the DNA which can arise as a result of misincorporation of dUMP residues by DNA polymerase or due to deamination of cytosine.</text>
</comment>
<dbReference type="NCBIfam" id="NF003591">
    <property type="entry name" value="PRK05254.1-4"/>
    <property type="match status" value="1"/>
</dbReference>
<evidence type="ECO:0000313" key="13">
    <source>
        <dbReference type="Proteomes" id="UP000230959"/>
    </source>
</evidence>
<keyword evidence="8" id="KW-0963">Cytoplasm</keyword>
<dbReference type="Pfam" id="PF03167">
    <property type="entry name" value="UDG"/>
    <property type="match status" value="1"/>
</dbReference>
<dbReference type="SMART" id="SM00987">
    <property type="entry name" value="UreE_C"/>
    <property type="match status" value="1"/>
</dbReference>
<dbReference type="InterPro" id="IPR036895">
    <property type="entry name" value="Uracil-DNA_glycosylase-like_sf"/>
</dbReference>
<comment type="subcellular location">
    <subcellularLocation>
        <location evidence="8">Cytoplasm</location>
    </subcellularLocation>
</comment>
<keyword evidence="7 8" id="KW-0234">DNA repair</keyword>
<dbReference type="PANTHER" id="PTHR11264:SF0">
    <property type="entry name" value="URACIL-DNA GLYCOSYLASE"/>
    <property type="match status" value="1"/>
</dbReference>
<name>A0A2M8L9Z8_9BACT</name>
<evidence type="ECO:0000313" key="12">
    <source>
        <dbReference type="EMBL" id="PJE73434.1"/>
    </source>
</evidence>
<dbReference type="HAMAP" id="MF_00148">
    <property type="entry name" value="UDG"/>
    <property type="match status" value="1"/>
</dbReference>
<accession>A0A2M8L9Z8</accession>
<dbReference type="CDD" id="cd10027">
    <property type="entry name" value="UDG-F1-like"/>
    <property type="match status" value="1"/>
</dbReference>
<comment type="catalytic activity">
    <reaction evidence="1 8 10">
        <text>Hydrolyzes single-stranded DNA or mismatched double-stranded DNA and polynucleotides, releasing free uracil.</text>
        <dbReference type="EC" id="3.2.2.27"/>
    </reaction>
</comment>